<dbReference type="PROSITE" id="PS50015">
    <property type="entry name" value="SAP_B"/>
    <property type="match status" value="1"/>
</dbReference>
<accession>A0A8S1JTA3</accession>
<dbReference type="OrthoDB" id="301295at2759"/>
<evidence type="ECO:0000259" key="3">
    <source>
        <dbReference type="PROSITE" id="PS50015"/>
    </source>
</evidence>
<dbReference type="EMBL" id="CAJJDN010000001">
    <property type="protein sequence ID" value="CAD8045873.1"/>
    <property type="molecule type" value="Genomic_DNA"/>
</dbReference>
<evidence type="ECO:0000313" key="4">
    <source>
        <dbReference type="EMBL" id="CAD8045873.1"/>
    </source>
</evidence>
<evidence type="ECO:0000256" key="2">
    <source>
        <dbReference type="SAM" id="SignalP"/>
    </source>
</evidence>
<name>A0A8S1JTA3_9CILI</name>
<protein>
    <recommendedName>
        <fullName evidence="3">Saposin B-type domain-containing protein</fullName>
    </recommendedName>
</protein>
<feature type="signal peptide" evidence="2">
    <location>
        <begin position="1"/>
        <end position="16"/>
    </location>
</feature>
<gene>
    <name evidence="4" type="ORF">PSON_ATCC_30995.1.T0010328</name>
</gene>
<evidence type="ECO:0000256" key="1">
    <source>
        <dbReference type="ARBA" id="ARBA00023157"/>
    </source>
</evidence>
<dbReference type="InterPro" id="IPR008139">
    <property type="entry name" value="SaposinB_dom"/>
</dbReference>
<keyword evidence="1" id="KW-1015">Disulfide bond</keyword>
<feature type="chain" id="PRO_5035733530" description="Saposin B-type domain-containing protein" evidence="2">
    <location>
        <begin position="17"/>
        <end position="167"/>
    </location>
</feature>
<organism evidence="4 5">
    <name type="scientific">Paramecium sonneborni</name>
    <dbReference type="NCBI Taxonomy" id="65129"/>
    <lineage>
        <taxon>Eukaryota</taxon>
        <taxon>Sar</taxon>
        <taxon>Alveolata</taxon>
        <taxon>Ciliophora</taxon>
        <taxon>Intramacronucleata</taxon>
        <taxon>Oligohymenophorea</taxon>
        <taxon>Peniculida</taxon>
        <taxon>Parameciidae</taxon>
        <taxon>Paramecium</taxon>
    </lineage>
</organism>
<dbReference type="AlphaFoldDB" id="A0A8S1JTA3"/>
<comment type="caution">
    <text evidence="4">The sequence shown here is derived from an EMBL/GenBank/DDBJ whole genome shotgun (WGS) entry which is preliminary data.</text>
</comment>
<keyword evidence="5" id="KW-1185">Reference proteome</keyword>
<evidence type="ECO:0000313" key="5">
    <source>
        <dbReference type="Proteomes" id="UP000692954"/>
    </source>
</evidence>
<reference evidence="4" key="1">
    <citation type="submission" date="2021-01" db="EMBL/GenBank/DDBJ databases">
        <authorList>
            <consortium name="Genoscope - CEA"/>
            <person name="William W."/>
        </authorList>
    </citation>
    <scope>NUCLEOTIDE SEQUENCE</scope>
</reference>
<sequence>MKILFVFVTLFFLLEAAKKKKKTDDRRPTTVEALLYCNSCQAIVRETLKKVKTSTKESDITDALSEMCQMKNFSVYEYPPPDMKKGCEAFMSGWSEEVTEALMNRKGNDTIEDEICYKLTNSCKDIEKGQRKQNDDYVTINGKKVKMGDDGKVDINMNKPAPDDDDL</sequence>
<keyword evidence="2" id="KW-0732">Signal</keyword>
<dbReference type="Proteomes" id="UP000692954">
    <property type="component" value="Unassembled WGS sequence"/>
</dbReference>
<proteinExistence type="predicted"/>
<feature type="domain" description="Saposin B-type" evidence="3">
    <location>
        <begin position="33"/>
        <end position="127"/>
    </location>
</feature>